<dbReference type="InterPro" id="IPR050093">
    <property type="entry name" value="ABC_SmlMolc_Importer"/>
</dbReference>
<comment type="caution">
    <text evidence="5">The sequence shown here is derived from an EMBL/GenBank/DDBJ whole genome shotgun (WGS) entry which is preliminary data.</text>
</comment>
<dbReference type="PANTHER" id="PTHR42781">
    <property type="entry name" value="SPERMIDINE/PUTRESCINE IMPORT ATP-BINDING PROTEIN POTA"/>
    <property type="match status" value="1"/>
</dbReference>
<protein>
    <submittedName>
        <fullName evidence="5">ATP-binding cassette domain-containing protein</fullName>
    </submittedName>
</protein>
<dbReference type="InterPro" id="IPR027417">
    <property type="entry name" value="P-loop_NTPase"/>
</dbReference>
<keyword evidence="6" id="KW-1185">Reference proteome</keyword>
<evidence type="ECO:0000313" key="6">
    <source>
        <dbReference type="Proteomes" id="UP000752013"/>
    </source>
</evidence>
<dbReference type="AlphaFoldDB" id="A0A968KUD2"/>
<dbReference type="InterPro" id="IPR017871">
    <property type="entry name" value="ABC_transporter-like_CS"/>
</dbReference>
<dbReference type="Pfam" id="PF00005">
    <property type="entry name" value="ABC_tran"/>
    <property type="match status" value="1"/>
</dbReference>
<keyword evidence="2" id="KW-0547">Nucleotide-binding</keyword>
<dbReference type="RefSeq" id="WP_167703571.1">
    <property type="nucleotide sequence ID" value="NZ_CP118168.1"/>
</dbReference>
<evidence type="ECO:0000256" key="1">
    <source>
        <dbReference type="ARBA" id="ARBA00022448"/>
    </source>
</evidence>
<feature type="domain" description="ABC transporter" evidence="4">
    <location>
        <begin position="4"/>
        <end position="229"/>
    </location>
</feature>
<keyword evidence="3 5" id="KW-0067">ATP-binding</keyword>
<evidence type="ECO:0000256" key="3">
    <source>
        <dbReference type="ARBA" id="ARBA00022840"/>
    </source>
</evidence>
<dbReference type="SMART" id="SM00382">
    <property type="entry name" value="AAA"/>
    <property type="match status" value="1"/>
</dbReference>
<proteinExistence type="predicted"/>
<evidence type="ECO:0000313" key="5">
    <source>
        <dbReference type="EMBL" id="NIZ47149.1"/>
    </source>
</evidence>
<dbReference type="PROSITE" id="PS00211">
    <property type="entry name" value="ABC_TRANSPORTER_1"/>
    <property type="match status" value="1"/>
</dbReference>
<evidence type="ECO:0000259" key="4">
    <source>
        <dbReference type="PROSITE" id="PS50893"/>
    </source>
</evidence>
<dbReference type="Proteomes" id="UP000752013">
    <property type="component" value="Unassembled WGS sequence"/>
</dbReference>
<dbReference type="PROSITE" id="PS50893">
    <property type="entry name" value="ABC_TRANSPORTER_2"/>
    <property type="match status" value="1"/>
</dbReference>
<dbReference type="InterPro" id="IPR003439">
    <property type="entry name" value="ABC_transporter-like_ATP-bd"/>
</dbReference>
<dbReference type="GO" id="GO:0016887">
    <property type="term" value="F:ATP hydrolysis activity"/>
    <property type="evidence" value="ECO:0007669"/>
    <property type="project" value="InterPro"/>
</dbReference>
<accession>A0A968KUD2</accession>
<gene>
    <name evidence="5" type="ORF">HCT46_04365</name>
</gene>
<organism evidence="5 6">
    <name type="scientific">Entomospira nematocerorum</name>
    <dbReference type="NCBI Taxonomy" id="2719987"/>
    <lineage>
        <taxon>Bacteria</taxon>
        <taxon>Pseudomonadati</taxon>
        <taxon>Spirochaetota</taxon>
        <taxon>Spirochaetia</taxon>
        <taxon>Spirochaetales</taxon>
        <taxon>Spirochaetaceae</taxon>
        <taxon>Entomospira</taxon>
    </lineage>
</organism>
<dbReference type="InterPro" id="IPR003593">
    <property type="entry name" value="AAA+_ATPase"/>
</dbReference>
<evidence type="ECO:0000256" key="2">
    <source>
        <dbReference type="ARBA" id="ARBA00022741"/>
    </source>
</evidence>
<dbReference type="GO" id="GO:0005524">
    <property type="term" value="F:ATP binding"/>
    <property type="evidence" value="ECO:0007669"/>
    <property type="project" value="UniProtKB-KW"/>
</dbReference>
<dbReference type="EMBL" id="JAATLK010000001">
    <property type="protein sequence ID" value="NIZ47149.1"/>
    <property type="molecule type" value="Genomic_DNA"/>
</dbReference>
<name>A0A968KUD2_9SPIO</name>
<sequence>MAYIEIQHLSHAFAEHQVLSDINFTIEQGASIALLGASGVGKSILFHILAGVMQPSKGTLIYEDKSVDCLPVSYMQQNDLLIPWYTVEHNVILPALLQGVKRQDALLRAREYLPLFGLSGFGRHYPHQLSGGMRQRVALLRAIMHEQPIVLMDEPFSALDALTSYELRMFVKKIQQEQQFTMLFVTHNVDEALDLADEIWVMHKTTTPQIKKMNALQGDYLSKRTQLWQELGLCM</sequence>
<dbReference type="PANTHER" id="PTHR42781:SF8">
    <property type="entry name" value="BICARBONATE TRANSPORT ATP-BINDING PROTEIN CMPC"/>
    <property type="match status" value="1"/>
</dbReference>
<reference evidence="5" key="1">
    <citation type="submission" date="2020-03" db="EMBL/GenBank/DDBJ databases">
        <title>Spirochaetal bacteria isolated from arthropods constitute a novel genus Entomospira genus novum within the order Spirochaetales.</title>
        <authorList>
            <person name="Grana-Miraglia L."/>
            <person name="Sikutova S."/>
            <person name="Fingerle V."/>
            <person name="Sing A."/>
            <person name="Castillo-Ramirez S."/>
            <person name="Margos G."/>
            <person name="Rudolf I."/>
        </authorList>
    </citation>
    <scope>NUCLEOTIDE SEQUENCE</scope>
    <source>
        <strain evidence="5">BR208</strain>
    </source>
</reference>
<dbReference type="Gene3D" id="3.40.50.300">
    <property type="entry name" value="P-loop containing nucleotide triphosphate hydrolases"/>
    <property type="match status" value="1"/>
</dbReference>
<dbReference type="SUPFAM" id="SSF52540">
    <property type="entry name" value="P-loop containing nucleoside triphosphate hydrolases"/>
    <property type="match status" value="1"/>
</dbReference>
<keyword evidence="1" id="KW-0813">Transport</keyword>